<accession>A0A6G1F676</accession>
<evidence type="ECO:0008006" key="4">
    <source>
        <dbReference type="Google" id="ProtNLM"/>
    </source>
</evidence>
<comment type="caution">
    <text evidence="2">The sequence shown here is derived from an EMBL/GenBank/DDBJ whole genome shotgun (WGS) entry which is preliminary data.</text>
</comment>
<feature type="region of interest" description="Disordered" evidence="1">
    <location>
        <begin position="97"/>
        <end position="151"/>
    </location>
</feature>
<dbReference type="EMBL" id="SPHZ02000001">
    <property type="protein sequence ID" value="KAF0932417.1"/>
    <property type="molecule type" value="Genomic_DNA"/>
</dbReference>
<feature type="compositionally biased region" description="Basic and acidic residues" evidence="1">
    <location>
        <begin position="104"/>
        <end position="124"/>
    </location>
</feature>
<gene>
    <name evidence="2" type="ORF">E2562_010332</name>
</gene>
<sequence>MRRGLAAVGFGTTVRTAAFPGREATAEVEGAAAEPMVKATWLDGYGSDGEWQPSSRRWCTAAARGGRGEVATPASFGPREVVAETPGGLAMLVQGAAKTGAAGDRGEQRLEHTGQWRSRARGEGRPPVSPGGKEAAAKDLSDVAKLAGPTV</sequence>
<dbReference type="AlphaFoldDB" id="A0A6G1F676"/>
<reference evidence="2 3" key="1">
    <citation type="submission" date="2019-11" db="EMBL/GenBank/DDBJ databases">
        <title>Whole genome sequence of Oryza granulata.</title>
        <authorList>
            <person name="Li W."/>
        </authorList>
    </citation>
    <scope>NUCLEOTIDE SEQUENCE [LARGE SCALE GENOMIC DNA]</scope>
    <source>
        <strain evidence="3">cv. Menghai</strain>
        <tissue evidence="2">Leaf</tissue>
    </source>
</reference>
<dbReference type="Proteomes" id="UP000479710">
    <property type="component" value="Unassembled WGS sequence"/>
</dbReference>
<organism evidence="2 3">
    <name type="scientific">Oryza meyeriana var. granulata</name>
    <dbReference type="NCBI Taxonomy" id="110450"/>
    <lineage>
        <taxon>Eukaryota</taxon>
        <taxon>Viridiplantae</taxon>
        <taxon>Streptophyta</taxon>
        <taxon>Embryophyta</taxon>
        <taxon>Tracheophyta</taxon>
        <taxon>Spermatophyta</taxon>
        <taxon>Magnoliopsida</taxon>
        <taxon>Liliopsida</taxon>
        <taxon>Poales</taxon>
        <taxon>Poaceae</taxon>
        <taxon>BOP clade</taxon>
        <taxon>Oryzoideae</taxon>
        <taxon>Oryzeae</taxon>
        <taxon>Oryzinae</taxon>
        <taxon>Oryza</taxon>
        <taxon>Oryza meyeriana</taxon>
    </lineage>
</organism>
<keyword evidence="3" id="KW-1185">Reference proteome</keyword>
<name>A0A6G1F676_9ORYZ</name>
<evidence type="ECO:0000313" key="2">
    <source>
        <dbReference type="EMBL" id="KAF0932417.1"/>
    </source>
</evidence>
<protein>
    <recommendedName>
        <fullName evidence="4">DUF834 domain-containing protein</fullName>
    </recommendedName>
</protein>
<evidence type="ECO:0000313" key="3">
    <source>
        <dbReference type="Proteomes" id="UP000479710"/>
    </source>
</evidence>
<proteinExistence type="predicted"/>
<evidence type="ECO:0000256" key="1">
    <source>
        <dbReference type="SAM" id="MobiDB-lite"/>
    </source>
</evidence>